<dbReference type="HAMAP" id="MF_00137">
    <property type="entry name" value="SAICAR_synth"/>
    <property type="match status" value="1"/>
</dbReference>
<feature type="domain" description="SAICAR synthetase/ADE2 N-terminal" evidence="9">
    <location>
        <begin position="21"/>
        <end position="271"/>
    </location>
</feature>
<accession>A0AA35X005</accession>
<dbReference type="PANTHER" id="PTHR43700">
    <property type="entry name" value="PHOSPHORIBOSYLAMINOIMIDAZOLE-SUCCINOCARBOXAMIDE SYNTHASE"/>
    <property type="match status" value="1"/>
</dbReference>
<evidence type="ECO:0000256" key="4">
    <source>
        <dbReference type="ARBA" id="ARBA00022598"/>
    </source>
</evidence>
<proteinExistence type="inferred from homology"/>
<comment type="caution">
    <text evidence="10">The sequence shown here is derived from an EMBL/GenBank/DDBJ whole genome shotgun (WGS) entry which is preliminary data.</text>
</comment>
<dbReference type="InterPro" id="IPR018236">
    <property type="entry name" value="SAICAR_synthetase_CS"/>
</dbReference>
<evidence type="ECO:0000313" key="10">
    <source>
        <dbReference type="EMBL" id="CAI8040238.1"/>
    </source>
</evidence>
<evidence type="ECO:0000259" key="9">
    <source>
        <dbReference type="Pfam" id="PF01259"/>
    </source>
</evidence>
<dbReference type="Pfam" id="PF01259">
    <property type="entry name" value="SAICAR_synt"/>
    <property type="match status" value="1"/>
</dbReference>
<dbReference type="GO" id="GO:0004639">
    <property type="term" value="F:phosphoribosylaminoimidazolesuccinocarboxamide synthase activity"/>
    <property type="evidence" value="ECO:0007669"/>
    <property type="project" value="UniProtKB-EC"/>
</dbReference>
<dbReference type="PANTHER" id="PTHR43700:SF1">
    <property type="entry name" value="PHOSPHORIBOSYLAMINOIMIDAZOLE-SUCCINOCARBOXAMIDE SYNTHASE"/>
    <property type="match status" value="1"/>
</dbReference>
<evidence type="ECO:0000256" key="5">
    <source>
        <dbReference type="ARBA" id="ARBA00022741"/>
    </source>
</evidence>
<dbReference type="EC" id="6.3.2.6" evidence="3"/>
<comment type="pathway">
    <text evidence="1">Purine metabolism; IMP biosynthesis via de novo pathway; 5-amino-1-(5-phospho-D-ribosyl)imidazole-4-carboxamide from 5-amino-1-(5-phospho-D-ribosyl)imidazole-4-carboxylate: step 1/2.</text>
</comment>
<evidence type="ECO:0000256" key="2">
    <source>
        <dbReference type="ARBA" id="ARBA00010190"/>
    </source>
</evidence>
<dbReference type="Gene3D" id="3.30.200.20">
    <property type="entry name" value="Phosphorylase Kinase, domain 1"/>
    <property type="match status" value="1"/>
</dbReference>
<evidence type="ECO:0000313" key="11">
    <source>
        <dbReference type="Proteomes" id="UP001174909"/>
    </source>
</evidence>
<dbReference type="Gene3D" id="3.30.470.20">
    <property type="entry name" value="ATP-grasp fold, B domain"/>
    <property type="match status" value="1"/>
</dbReference>
<keyword evidence="5" id="KW-0547">Nucleotide-binding</keyword>
<protein>
    <recommendedName>
        <fullName evidence="3">phosphoribosylaminoimidazolesuccinocarboxamide synthase</fullName>
        <ecNumber evidence="3">6.3.2.6</ecNumber>
    </recommendedName>
    <alternativeName>
        <fullName evidence="8">SAICAR synthetase</fullName>
    </alternativeName>
</protein>
<dbReference type="InterPro" id="IPR028923">
    <property type="entry name" value="SAICAR_synt/ADE2_N"/>
</dbReference>
<dbReference type="GO" id="GO:0005737">
    <property type="term" value="C:cytoplasm"/>
    <property type="evidence" value="ECO:0007669"/>
    <property type="project" value="TreeGrafter"/>
</dbReference>
<dbReference type="GO" id="GO:0005524">
    <property type="term" value="F:ATP binding"/>
    <property type="evidence" value="ECO:0007669"/>
    <property type="project" value="UniProtKB-KW"/>
</dbReference>
<keyword evidence="6" id="KW-0658">Purine biosynthesis</keyword>
<organism evidence="10 11">
    <name type="scientific">Geodia barretti</name>
    <name type="common">Barrett's horny sponge</name>
    <dbReference type="NCBI Taxonomy" id="519541"/>
    <lineage>
        <taxon>Eukaryota</taxon>
        <taxon>Metazoa</taxon>
        <taxon>Porifera</taxon>
        <taxon>Demospongiae</taxon>
        <taxon>Heteroscleromorpha</taxon>
        <taxon>Tetractinellida</taxon>
        <taxon>Astrophorina</taxon>
        <taxon>Geodiidae</taxon>
        <taxon>Geodia</taxon>
    </lineage>
</organism>
<keyword evidence="11" id="KW-1185">Reference proteome</keyword>
<keyword evidence="7" id="KW-0067">ATP-binding</keyword>
<dbReference type="EMBL" id="CASHTH010003093">
    <property type="protein sequence ID" value="CAI8040238.1"/>
    <property type="molecule type" value="Genomic_DNA"/>
</dbReference>
<evidence type="ECO:0000256" key="7">
    <source>
        <dbReference type="ARBA" id="ARBA00022840"/>
    </source>
</evidence>
<dbReference type="NCBIfam" id="NF010568">
    <property type="entry name" value="PRK13961.1"/>
    <property type="match status" value="1"/>
</dbReference>
<dbReference type="GO" id="GO:0006189">
    <property type="term" value="P:'de novo' IMP biosynthetic process"/>
    <property type="evidence" value="ECO:0007669"/>
    <property type="project" value="TreeGrafter"/>
</dbReference>
<dbReference type="InterPro" id="IPR001636">
    <property type="entry name" value="SAICAR_synth"/>
</dbReference>
<comment type="similarity">
    <text evidence="2">Belongs to the SAICAR synthetase family.</text>
</comment>
<gene>
    <name evidence="10" type="ORF">GBAR_LOCUS22431</name>
</gene>
<dbReference type="NCBIfam" id="TIGR00081">
    <property type="entry name" value="purC"/>
    <property type="match status" value="1"/>
</dbReference>
<dbReference type="SUPFAM" id="SSF56104">
    <property type="entry name" value="SAICAR synthase-like"/>
    <property type="match status" value="1"/>
</dbReference>
<dbReference type="PROSITE" id="PS01058">
    <property type="entry name" value="SAICAR_SYNTHETASE_2"/>
    <property type="match status" value="1"/>
</dbReference>
<evidence type="ECO:0000256" key="8">
    <source>
        <dbReference type="ARBA" id="ARBA00030409"/>
    </source>
</evidence>
<keyword evidence="4" id="KW-0436">Ligase</keyword>
<dbReference type="AlphaFoldDB" id="A0AA35X005"/>
<sequence>MKIGTAPKITAGAIGIVALANRGKVRDLYDLGEQLLIISTDRISAFDVVLPNGIPYKGQILTGLSEFWFDYTKSIVDNHIITTDVSQYPDALQTDAEVLEGRSMLVRKANRIDIECVVRGYIAGSAWSEYKQDGTVCGEKLPAGLVESERLPELIFTPSTKAEQGEHDENISIAEMEEAIGKDLSEKIIQTSFALFEAASEHAEKAGIILCDTKFEFGQIDGQLILIDEVFTPDSSRFWPKDEYKPGSSPRSFDKQYVRDYLSDIGWNKEPPAPELPAEVIRQTSEKYLEAYRLIVGRELL</sequence>
<dbReference type="CDD" id="cd01414">
    <property type="entry name" value="SAICAR_synt_Sc"/>
    <property type="match status" value="1"/>
</dbReference>
<dbReference type="FunFam" id="3.30.470.20:FF:000015">
    <property type="entry name" value="Phosphoribosylaminoimidazole-succinocarboxamide synthase"/>
    <property type="match status" value="1"/>
</dbReference>
<reference evidence="10" key="1">
    <citation type="submission" date="2023-03" db="EMBL/GenBank/DDBJ databases">
        <authorList>
            <person name="Steffen K."/>
            <person name="Cardenas P."/>
        </authorList>
    </citation>
    <scope>NUCLEOTIDE SEQUENCE</scope>
</reference>
<name>A0AA35X005_GEOBA</name>
<evidence type="ECO:0000256" key="6">
    <source>
        <dbReference type="ARBA" id="ARBA00022755"/>
    </source>
</evidence>
<evidence type="ECO:0000256" key="3">
    <source>
        <dbReference type="ARBA" id="ARBA00012217"/>
    </source>
</evidence>
<evidence type="ECO:0000256" key="1">
    <source>
        <dbReference type="ARBA" id="ARBA00004672"/>
    </source>
</evidence>
<dbReference type="Proteomes" id="UP001174909">
    <property type="component" value="Unassembled WGS sequence"/>
</dbReference>